<feature type="compositionally biased region" description="Basic residues" evidence="1">
    <location>
        <begin position="219"/>
        <end position="231"/>
    </location>
</feature>
<gene>
    <name evidence="3" type="ORF">GSI_04890</name>
</gene>
<protein>
    <recommendedName>
        <fullName evidence="5">Transporter</fullName>
    </recommendedName>
</protein>
<proteinExistence type="predicted"/>
<evidence type="ECO:0000256" key="1">
    <source>
        <dbReference type="SAM" id="MobiDB-lite"/>
    </source>
</evidence>
<feature type="region of interest" description="Disordered" evidence="1">
    <location>
        <begin position="68"/>
        <end position="106"/>
    </location>
</feature>
<reference evidence="3 4" key="1">
    <citation type="journal article" date="2015" name="Sci. Rep.">
        <title>Chromosome-level genome map provides insights into diverse defense mechanisms in the medicinal fungus Ganoderma sinense.</title>
        <authorList>
            <person name="Zhu Y."/>
            <person name="Xu J."/>
            <person name="Sun C."/>
            <person name="Zhou S."/>
            <person name="Xu H."/>
            <person name="Nelson D.R."/>
            <person name="Qian J."/>
            <person name="Song J."/>
            <person name="Luo H."/>
            <person name="Xiang L."/>
            <person name="Li Y."/>
            <person name="Xu Z."/>
            <person name="Ji A."/>
            <person name="Wang L."/>
            <person name="Lu S."/>
            <person name="Hayward A."/>
            <person name="Sun W."/>
            <person name="Li X."/>
            <person name="Schwartz D.C."/>
            <person name="Wang Y."/>
            <person name="Chen S."/>
        </authorList>
    </citation>
    <scope>NUCLEOTIDE SEQUENCE [LARGE SCALE GENOMIC DNA]</scope>
    <source>
        <strain evidence="3 4">ZZ0214-1</strain>
    </source>
</reference>
<feature type="region of interest" description="Disordered" evidence="1">
    <location>
        <begin position="208"/>
        <end position="235"/>
    </location>
</feature>
<feature type="compositionally biased region" description="Basic and acidic residues" evidence="1">
    <location>
        <begin position="208"/>
        <end position="218"/>
    </location>
</feature>
<name>A0A2G8SG90_9APHY</name>
<evidence type="ECO:0000313" key="3">
    <source>
        <dbReference type="EMBL" id="PIL32773.1"/>
    </source>
</evidence>
<evidence type="ECO:0000256" key="2">
    <source>
        <dbReference type="SAM" id="SignalP"/>
    </source>
</evidence>
<evidence type="ECO:0008006" key="5">
    <source>
        <dbReference type="Google" id="ProtNLM"/>
    </source>
</evidence>
<feature type="signal peptide" evidence="2">
    <location>
        <begin position="1"/>
        <end position="21"/>
    </location>
</feature>
<keyword evidence="2" id="KW-0732">Signal</keyword>
<feature type="chain" id="PRO_5013694846" description="Transporter" evidence="2">
    <location>
        <begin position="22"/>
        <end position="250"/>
    </location>
</feature>
<feature type="compositionally biased region" description="Basic residues" evidence="1">
    <location>
        <begin position="76"/>
        <end position="96"/>
    </location>
</feature>
<comment type="caution">
    <text evidence="3">The sequence shown here is derived from an EMBL/GenBank/DDBJ whole genome shotgun (WGS) entry which is preliminary data.</text>
</comment>
<dbReference type="Proteomes" id="UP000230002">
    <property type="component" value="Unassembled WGS sequence"/>
</dbReference>
<organism evidence="3 4">
    <name type="scientific">Ganoderma sinense ZZ0214-1</name>
    <dbReference type="NCBI Taxonomy" id="1077348"/>
    <lineage>
        <taxon>Eukaryota</taxon>
        <taxon>Fungi</taxon>
        <taxon>Dikarya</taxon>
        <taxon>Basidiomycota</taxon>
        <taxon>Agaricomycotina</taxon>
        <taxon>Agaricomycetes</taxon>
        <taxon>Polyporales</taxon>
        <taxon>Polyporaceae</taxon>
        <taxon>Ganoderma</taxon>
    </lineage>
</organism>
<evidence type="ECO:0000313" key="4">
    <source>
        <dbReference type="Proteomes" id="UP000230002"/>
    </source>
</evidence>
<dbReference type="EMBL" id="AYKW01000009">
    <property type="protein sequence ID" value="PIL32773.1"/>
    <property type="molecule type" value="Genomic_DNA"/>
</dbReference>
<keyword evidence="4" id="KW-1185">Reference proteome</keyword>
<dbReference type="AlphaFoldDB" id="A0A2G8SG90"/>
<sequence>MPSFDRLLSFSVLALAASVLSAPVGTNHGRSITHAVEAVKDVAHGVHEVVEGVHDVADGFSKLKSKRGDYEDLERRHTRHQHRPHKGKASKGKKHSSTADAPAPTASMIAGPVVEMRDFEEDAIEARDYDELERRAAHKGKGHSVIHALETAGEVAAEVFTHLKRSDYDELERRGPHKGKGHSVIHALETAGEVAAKVLTHLKRSDYDELERRGEGARPHKRKAGHGHHSVTHVLETAGEVVAAGLAGLD</sequence>
<accession>A0A2G8SG90</accession>